<organism evidence="1 2">
    <name type="scientific">Trema orientale</name>
    <name type="common">Charcoal tree</name>
    <name type="synonym">Celtis orientalis</name>
    <dbReference type="NCBI Taxonomy" id="63057"/>
    <lineage>
        <taxon>Eukaryota</taxon>
        <taxon>Viridiplantae</taxon>
        <taxon>Streptophyta</taxon>
        <taxon>Embryophyta</taxon>
        <taxon>Tracheophyta</taxon>
        <taxon>Spermatophyta</taxon>
        <taxon>Magnoliopsida</taxon>
        <taxon>eudicotyledons</taxon>
        <taxon>Gunneridae</taxon>
        <taxon>Pentapetalae</taxon>
        <taxon>rosids</taxon>
        <taxon>fabids</taxon>
        <taxon>Rosales</taxon>
        <taxon>Cannabaceae</taxon>
        <taxon>Trema</taxon>
    </lineage>
</organism>
<keyword evidence="2" id="KW-1185">Reference proteome</keyword>
<gene>
    <name evidence="1" type="ORF">TorRG33x02_330020</name>
</gene>
<sequence length="141" mass="16012">MAYVRTYRGREVIYQGTIESLWLADGVAQRLKSVVVRLAFNGAQRVPSYLASTARLMHHYKHFSVLEALRPYASSSKLSNPLYYQIQIQQRRSCLSKHGPPVATKIPKKPVLITSMKSVSVFVIDIDVYYDKFLAISTRGC</sequence>
<evidence type="ECO:0000313" key="2">
    <source>
        <dbReference type="Proteomes" id="UP000237000"/>
    </source>
</evidence>
<dbReference type="AlphaFoldDB" id="A0A2P5B7W7"/>
<name>A0A2P5B7W7_TREOI</name>
<accession>A0A2P5B7W7</accession>
<dbReference type="InParanoid" id="A0A2P5B7W7"/>
<comment type="caution">
    <text evidence="1">The sequence shown here is derived from an EMBL/GenBank/DDBJ whole genome shotgun (WGS) entry which is preliminary data.</text>
</comment>
<proteinExistence type="predicted"/>
<reference evidence="2" key="1">
    <citation type="submission" date="2016-06" db="EMBL/GenBank/DDBJ databases">
        <title>Parallel loss of symbiosis genes in relatives of nitrogen-fixing non-legume Parasponia.</title>
        <authorList>
            <person name="Van Velzen R."/>
            <person name="Holmer R."/>
            <person name="Bu F."/>
            <person name="Rutten L."/>
            <person name="Van Zeijl A."/>
            <person name="Liu W."/>
            <person name="Santuari L."/>
            <person name="Cao Q."/>
            <person name="Sharma T."/>
            <person name="Shen D."/>
            <person name="Roswanjaya Y."/>
            <person name="Wardhani T."/>
            <person name="Kalhor M.S."/>
            <person name="Jansen J."/>
            <person name="Van den Hoogen J."/>
            <person name="Gungor B."/>
            <person name="Hartog M."/>
            <person name="Hontelez J."/>
            <person name="Verver J."/>
            <person name="Yang W.-C."/>
            <person name="Schijlen E."/>
            <person name="Repin R."/>
            <person name="Schilthuizen M."/>
            <person name="Schranz E."/>
            <person name="Heidstra R."/>
            <person name="Miyata K."/>
            <person name="Fedorova E."/>
            <person name="Kohlen W."/>
            <person name="Bisseling T."/>
            <person name="Smit S."/>
            <person name="Geurts R."/>
        </authorList>
    </citation>
    <scope>NUCLEOTIDE SEQUENCE [LARGE SCALE GENOMIC DNA]</scope>
    <source>
        <strain evidence="2">cv. RG33-2</strain>
    </source>
</reference>
<dbReference type="EMBL" id="JXTC01000584">
    <property type="protein sequence ID" value="PON44897.1"/>
    <property type="molecule type" value="Genomic_DNA"/>
</dbReference>
<protein>
    <submittedName>
        <fullName evidence="1">Uncharacterized protein</fullName>
    </submittedName>
</protein>
<evidence type="ECO:0000313" key="1">
    <source>
        <dbReference type="EMBL" id="PON44897.1"/>
    </source>
</evidence>
<dbReference type="Proteomes" id="UP000237000">
    <property type="component" value="Unassembled WGS sequence"/>
</dbReference>